<evidence type="ECO:0000259" key="1">
    <source>
        <dbReference type="PROSITE" id="PS50006"/>
    </source>
</evidence>
<dbReference type="EMBL" id="AAXW01000072">
    <property type="protein sequence ID" value="EAZ88669.1"/>
    <property type="molecule type" value="Genomic_DNA"/>
</dbReference>
<dbReference type="SUPFAM" id="SSF49879">
    <property type="entry name" value="SMAD/FHA domain"/>
    <property type="match status" value="1"/>
</dbReference>
<feature type="non-terminal residue" evidence="2">
    <location>
        <position position="224"/>
    </location>
</feature>
<organism evidence="2 3">
    <name type="scientific">Crocosphaera chwakensis CCY0110</name>
    <dbReference type="NCBI Taxonomy" id="391612"/>
    <lineage>
        <taxon>Bacteria</taxon>
        <taxon>Bacillati</taxon>
        <taxon>Cyanobacteriota</taxon>
        <taxon>Cyanophyceae</taxon>
        <taxon>Oscillatoriophycideae</taxon>
        <taxon>Chroococcales</taxon>
        <taxon>Aphanothecaceae</taxon>
        <taxon>Crocosphaera</taxon>
        <taxon>Crocosphaera chwakensis</taxon>
    </lineage>
</organism>
<proteinExistence type="predicted"/>
<dbReference type="eggNOG" id="COG1716">
    <property type="taxonomic scope" value="Bacteria"/>
</dbReference>
<reference evidence="2 3" key="1">
    <citation type="submission" date="2007-03" db="EMBL/GenBank/DDBJ databases">
        <authorList>
            <person name="Stal L."/>
            <person name="Ferriera S."/>
            <person name="Johnson J."/>
            <person name="Kravitz S."/>
            <person name="Beeson K."/>
            <person name="Sutton G."/>
            <person name="Rogers Y.-H."/>
            <person name="Friedman R."/>
            <person name="Frazier M."/>
            <person name="Venter J.C."/>
        </authorList>
    </citation>
    <scope>NUCLEOTIDE SEQUENCE [LARGE SCALE GENOMIC DNA]</scope>
    <source>
        <strain evidence="2 3">CCY0110</strain>
    </source>
</reference>
<sequence length="224" mass="25545">MIANLKKTCQNKNYILAFNLTNDQQIIHLEESQYSIGRSPENSIVIKSQSISRFHATILKEVSQEGEVSFFLIDGIPEGERSRNGLFVNGNRCFKHKLEHGDIIQFEPETQANYYVLQKKSEDFVKNLLPRVSAKTNFPSFLPQISNDLAKQTVIVAEQNLSHSPSDLRKFVSLIELSPNPILEIDYQGNIIYANSSAKLHFRDLKQAQINHPILRGYSIIMKV</sequence>
<dbReference type="InterPro" id="IPR000253">
    <property type="entry name" value="FHA_dom"/>
</dbReference>
<comment type="caution">
    <text evidence="2">The sequence shown here is derived from an EMBL/GenBank/DDBJ whole genome shotgun (WGS) entry which is preliminary data.</text>
</comment>
<dbReference type="Gene3D" id="2.60.200.20">
    <property type="match status" value="1"/>
</dbReference>
<dbReference type="InterPro" id="IPR008984">
    <property type="entry name" value="SMAD_FHA_dom_sf"/>
</dbReference>
<dbReference type="Pfam" id="PF13188">
    <property type="entry name" value="PAS_8"/>
    <property type="match status" value="1"/>
</dbReference>
<protein>
    <recommendedName>
        <fullName evidence="1">FHA domain-containing protein</fullName>
    </recommendedName>
</protein>
<dbReference type="RefSeq" id="WP_008278262.1">
    <property type="nucleotide sequence ID" value="NZ_AAXW01000072.1"/>
</dbReference>
<dbReference type="InterPro" id="IPR000014">
    <property type="entry name" value="PAS"/>
</dbReference>
<keyword evidence="3" id="KW-1185">Reference proteome</keyword>
<evidence type="ECO:0000313" key="3">
    <source>
        <dbReference type="Proteomes" id="UP000003781"/>
    </source>
</evidence>
<dbReference type="PROSITE" id="PS50006">
    <property type="entry name" value="FHA_DOMAIN"/>
    <property type="match status" value="1"/>
</dbReference>
<evidence type="ECO:0000313" key="2">
    <source>
        <dbReference type="EMBL" id="EAZ88669.1"/>
    </source>
</evidence>
<dbReference type="AlphaFoldDB" id="A3IY00"/>
<dbReference type="SMART" id="SM00240">
    <property type="entry name" value="FHA"/>
    <property type="match status" value="1"/>
</dbReference>
<accession>A3IY00</accession>
<gene>
    <name evidence="2" type="ORF">CY0110_27298</name>
</gene>
<name>A3IY00_9CHRO</name>
<dbReference type="Pfam" id="PF00498">
    <property type="entry name" value="FHA"/>
    <property type="match status" value="1"/>
</dbReference>
<dbReference type="Proteomes" id="UP000003781">
    <property type="component" value="Unassembled WGS sequence"/>
</dbReference>
<feature type="domain" description="FHA" evidence="1">
    <location>
        <begin position="34"/>
        <end position="93"/>
    </location>
</feature>